<protein>
    <submittedName>
        <fullName evidence="2">Uncharacterized protein</fullName>
    </submittedName>
</protein>
<dbReference type="AlphaFoldDB" id="A0A543K5X8"/>
<name>A0A543K5X8_9RHOB</name>
<keyword evidence="1" id="KW-1133">Transmembrane helix</keyword>
<keyword evidence="3" id="KW-1185">Reference proteome</keyword>
<organism evidence="2 3">
    <name type="scientific">Roseinatronobacter monicus</name>
    <dbReference type="NCBI Taxonomy" id="393481"/>
    <lineage>
        <taxon>Bacteria</taxon>
        <taxon>Pseudomonadati</taxon>
        <taxon>Pseudomonadota</taxon>
        <taxon>Alphaproteobacteria</taxon>
        <taxon>Rhodobacterales</taxon>
        <taxon>Paracoccaceae</taxon>
        <taxon>Roseinatronobacter</taxon>
    </lineage>
</organism>
<gene>
    <name evidence="2" type="ORF">BD293_3874</name>
</gene>
<feature type="transmembrane region" description="Helical" evidence="1">
    <location>
        <begin position="7"/>
        <end position="29"/>
    </location>
</feature>
<dbReference type="OrthoDB" id="9928594at2"/>
<keyword evidence="1" id="KW-0472">Membrane</keyword>
<proteinExistence type="predicted"/>
<accession>A0A543K5X8</accession>
<keyword evidence="1" id="KW-0812">Transmembrane</keyword>
<dbReference type="Proteomes" id="UP000320582">
    <property type="component" value="Unassembled WGS sequence"/>
</dbReference>
<comment type="caution">
    <text evidence="2">The sequence shown here is derived from an EMBL/GenBank/DDBJ whole genome shotgun (WGS) entry which is preliminary data.</text>
</comment>
<evidence type="ECO:0000313" key="3">
    <source>
        <dbReference type="Proteomes" id="UP000320582"/>
    </source>
</evidence>
<evidence type="ECO:0000313" key="2">
    <source>
        <dbReference type="EMBL" id="TQM90486.1"/>
    </source>
</evidence>
<evidence type="ECO:0000256" key="1">
    <source>
        <dbReference type="SAM" id="Phobius"/>
    </source>
</evidence>
<reference evidence="2 3" key="1">
    <citation type="submission" date="2019-06" db="EMBL/GenBank/DDBJ databases">
        <title>Genomic Encyclopedia of Archaeal and Bacterial Type Strains, Phase II (KMG-II): from individual species to whole genera.</title>
        <authorList>
            <person name="Goeker M."/>
        </authorList>
    </citation>
    <scope>NUCLEOTIDE SEQUENCE [LARGE SCALE GENOMIC DNA]</scope>
    <source>
        <strain evidence="2 3">DSM 18423</strain>
    </source>
</reference>
<sequence>MQDTIDFLIHALIFATVGISAVMVLSLFFKFLPRIGRTPASVTLQEAGDLFGRDRRYDLLLSSGQSIENVAFHGMVTTDDHDQWPLRGLAAFHRTDGGRVFVRLDAVRVFQERISADD</sequence>
<dbReference type="RefSeq" id="WP_142084965.1">
    <property type="nucleotide sequence ID" value="NZ_VFPT01000002.1"/>
</dbReference>
<dbReference type="EMBL" id="VFPT01000002">
    <property type="protein sequence ID" value="TQM90486.1"/>
    <property type="molecule type" value="Genomic_DNA"/>
</dbReference>